<proteinExistence type="predicted"/>
<feature type="transmembrane region" description="Helical" evidence="2">
    <location>
        <begin position="84"/>
        <end position="107"/>
    </location>
</feature>
<keyword evidence="2" id="KW-1133">Transmembrane helix</keyword>
<accession>A0ABQ2IG41</accession>
<dbReference type="RefSeq" id="WP_156035412.1">
    <property type="nucleotide sequence ID" value="NZ_BMNZ01000009.1"/>
</dbReference>
<feature type="compositionally biased region" description="Low complexity" evidence="1">
    <location>
        <begin position="199"/>
        <end position="221"/>
    </location>
</feature>
<keyword evidence="2" id="KW-0472">Membrane</keyword>
<feature type="transmembrane region" description="Helical" evidence="2">
    <location>
        <begin position="171"/>
        <end position="194"/>
    </location>
</feature>
<feature type="compositionally biased region" description="Low complexity" evidence="1">
    <location>
        <begin position="231"/>
        <end position="256"/>
    </location>
</feature>
<gene>
    <name evidence="3" type="ORF">GCM10009721_39310</name>
</gene>
<evidence type="ECO:0000256" key="2">
    <source>
        <dbReference type="SAM" id="Phobius"/>
    </source>
</evidence>
<reference evidence="4" key="1">
    <citation type="journal article" date="2019" name="Int. J. Syst. Evol. Microbiol.">
        <title>The Global Catalogue of Microorganisms (GCM) 10K type strain sequencing project: providing services to taxonomists for standard genome sequencing and annotation.</title>
        <authorList>
            <consortium name="The Broad Institute Genomics Platform"/>
            <consortium name="The Broad Institute Genome Sequencing Center for Infectious Disease"/>
            <person name="Wu L."/>
            <person name="Ma J."/>
        </authorList>
    </citation>
    <scope>NUCLEOTIDE SEQUENCE [LARGE SCALE GENOMIC DNA]</scope>
    <source>
        <strain evidence="4">JCM 1365</strain>
    </source>
</reference>
<feature type="region of interest" description="Disordered" evidence="1">
    <location>
        <begin position="199"/>
        <end position="256"/>
    </location>
</feature>
<comment type="caution">
    <text evidence="3">The sequence shown here is derived from an EMBL/GenBank/DDBJ whole genome shotgun (WGS) entry which is preliminary data.</text>
</comment>
<dbReference type="Proteomes" id="UP000623461">
    <property type="component" value="Unassembled WGS sequence"/>
</dbReference>
<organism evidence="3 4">
    <name type="scientific">Terrabacter tumescens</name>
    <dbReference type="NCBI Taxonomy" id="60443"/>
    <lineage>
        <taxon>Bacteria</taxon>
        <taxon>Bacillati</taxon>
        <taxon>Actinomycetota</taxon>
        <taxon>Actinomycetes</taxon>
        <taxon>Micrococcales</taxon>
        <taxon>Intrasporangiaceae</taxon>
        <taxon>Terrabacter</taxon>
    </lineage>
</organism>
<keyword evidence="4" id="KW-1185">Reference proteome</keyword>
<evidence type="ECO:0000313" key="4">
    <source>
        <dbReference type="Proteomes" id="UP000623461"/>
    </source>
</evidence>
<keyword evidence="2" id="KW-0812">Transmembrane</keyword>
<sequence length="256" mass="26803">MTGSVWKRCADPRRAKKGSSHPVDPRSELTLNEQVGYYVEMWKESVEVQRHFNDIEWRIRGLALTVATFALGAAGVAAKDGTKVTGVSLGSVVVLIGLLLWYAFYFVDRFWYHPLLKAAVTHGTAIENEIKKTLPGAGMTASITAGSVQKPGKFVKLFSGKSEMHSDDKLVWFYKVGGFALFAAAVALQVGVLVGGTTATPAAPGLNKPTSTGTTTTTEPSRGGGTGAGTPAGKPSTNGGTRAGTPTATPTVSATT</sequence>
<feature type="transmembrane region" description="Helical" evidence="2">
    <location>
        <begin position="59"/>
        <end position="78"/>
    </location>
</feature>
<protein>
    <submittedName>
        <fullName evidence="3">Uncharacterized protein</fullName>
    </submittedName>
</protein>
<evidence type="ECO:0000313" key="3">
    <source>
        <dbReference type="EMBL" id="GGN07831.1"/>
    </source>
</evidence>
<dbReference type="EMBL" id="BMNZ01000009">
    <property type="protein sequence ID" value="GGN07831.1"/>
    <property type="molecule type" value="Genomic_DNA"/>
</dbReference>
<name>A0ABQ2IG41_9MICO</name>
<evidence type="ECO:0000256" key="1">
    <source>
        <dbReference type="SAM" id="MobiDB-lite"/>
    </source>
</evidence>